<reference evidence="3" key="1">
    <citation type="submission" date="2020-05" db="EMBL/GenBank/DDBJ databases">
        <title>Phylogenomic resolution of chytrid fungi.</title>
        <authorList>
            <person name="Stajich J.E."/>
            <person name="Amses K."/>
            <person name="Simmons R."/>
            <person name="Seto K."/>
            <person name="Myers J."/>
            <person name="Bonds A."/>
            <person name="Quandt C.A."/>
            <person name="Barry K."/>
            <person name="Liu P."/>
            <person name="Grigoriev I."/>
            <person name="Longcore J.E."/>
            <person name="James T.Y."/>
        </authorList>
    </citation>
    <scope>NUCLEOTIDE SEQUENCE</scope>
    <source>
        <strain evidence="3">PLAUS21</strain>
    </source>
</reference>
<evidence type="ECO:0000313" key="3">
    <source>
        <dbReference type="EMBL" id="KAJ3259330.1"/>
    </source>
</evidence>
<sequence>MAPKTKTSLAIQESIVRWLQIKDNFLLITGAAAFGSPVISGKKLKKKDAYASLAKAINEKNNTDLDADQAKAKYLWLIGKFKKANELSKTEENMEKIEEACPFFYKELNELFGQRQNINPFNILETSVEPIQIPERSTNIVVDENELSSSLGSVHISPIDNVAINVNNKRKTPEEIEIVESPKKKQTTSSNEKEQTNSKSPNNSKTNSSGKNGRADFTTSYITSQKEKWVMEKEYKEVEIKLQKEKFEKEVEFKHQEVEFKQKELQLHKVRLDKEVEIKEKEVEFKQQELQLHKTKLDKEVEIKEKELDANIKLRREEMEFQAKQSKMQLVKEMISQGKSHEEIKELLELLK</sequence>
<evidence type="ECO:0000313" key="4">
    <source>
        <dbReference type="Proteomes" id="UP001210925"/>
    </source>
</evidence>
<feature type="compositionally biased region" description="Low complexity" evidence="2">
    <location>
        <begin position="197"/>
        <end position="212"/>
    </location>
</feature>
<evidence type="ECO:0000256" key="1">
    <source>
        <dbReference type="SAM" id="Coils"/>
    </source>
</evidence>
<comment type="caution">
    <text evidence="3">The sequence shown here is derived from an EMBL/GenBank/DDBJ whole genome shotgun (WGS) entry which is preliminary data.</text>
</comment>
<proteinExistence type="predicted"/>
<dbReference type="AlphaFoldDB" id="A0AAD5UJQ9"/>
<evidence type="ECO:0000256" key="2">
    <source>
        <dbReference type="SAM" id="MobiDB-lite"/>
    </source>
</evidence>
<gene>
    <name evidence="3" type="ORF">HK103_002528</name>
</gene>
<keyword evidence="1" id="KW-0175">Coiled coil</keyword>
<dbReference type="Proteomes" id="UP001210925">
    <property type="component" value="Unassembled WGS sequence"/>
</dbReference>
<protein>
    <submittedName>
        <fullName evidence="3">Uncharacterized protein</fullName>
    </submittedName>
</protein>
<name>A0AAD5UJQ9_9FUNG</name>
<feature type="coiled-coil region" evidence="1">
    <location>
        <begin position="53"/>
        <end position="100"/>
    </location>
</feature>
<keyword evidence="4" id="KW-1185">Reference proteome</keyword>
<feature type="region of interest" description="Disordered" evidence="2">
    <location>
        <begin position="174"/>
        <end position="218"/>
    </location>
</feature>
<dbReference type="EMBL" id="JADGKB010000019">
    <property type="protein sequence ID" value="KAJ3259330.1"/>
    <property type="molecule type" value="Genomic_DNA"/>
</dbReference>
<accession>A0AAD5UJQ9</accession>
<organism evidence="3 4">
    <name type="scientific">Boothiomyces macroporosus</name>
    <dbReference type="NCBI Taxonomy" id="261099"/>
    <lineage>
        <taxon>Eukaryota</taxon>
        <taxon>Fungi</taxon>
        <taxon>Fungi incertae sedis</taxon>
        <taxon>Chytridiomycota</taxon>
        <taxon>Chytridiomycota incertae sedis</taxon>
        <taxon>Chytridiomycetes</taxon>
        <taxon>Rhizophydiales</taxon>
        <taxon>Terramycetaceae</taxon>
        <taxon>Boothiomyces</taxon>
    </lineage>
</organism>
<feature type="coiled-coil region" evidence="1">
    <location>
        <begin position="244"/>
        <end position="307"/>
    </location>
</feature>